<accession>A0ABS8EN02</accession>
<comment type="caution">
    <text evidence="1">The sequence shown here is derived from an EMBL/GenBank/DDBJ whole genome shotgun (WGS) entry which is preliminary data.</text>
</comment>
<organism evidence="1 2">
    <name type="scientific">Winogradskyella immobilis</name>
    <dbReference type="NCBI Taxonomy" id="2816852"/>
    <lineage>
        <taxon>Bacteria</taxon>
        <taxon>Pseudomonadati</taxon>
        <taxon>Bacteroidota</taxon>
        <taxon>Flavobacteriia</taxon>
        <taxon>Flavobacteriales</taxon>
        <taxon>Flavobacteriaceae</taxon>
        <taxon>Winogradskyella</taxon>
    </lineage>
</organism>
<evidence type="ECO:0008006" key="3">
    <source>
        <dbReference type="Google" id="ProtNLM"/>
    </source>
</evidence>
<evidence type="ECO:0000313" key="1">
    <source>
        <dbReference type="EMBL" id="MCC1483687.1"/>
    </source>
</evidence>
<dbReference type="Proteomes" id="UP000778797">
    <property type="component" value="Unassembled WGS sequence"/>
</dbReference>
<reference evidence="2" key="1">
    <citation type="submission" date="2021-03" db="EMBL/GenBank/DDBJ databases">
        <title>Genome of Cognatishimia sp. F0-27.</title>
        <authorList>
            <person name="Ping X."/>
        </authorList>
    </citation>
    <scope>NUCLEOTIDE SEQUENCE [LARGE SCALE GENOMIC DNA]</scope>
    <source>
        <strain evidence="2">E313</strain>
    </source>
</reference>
<dbReference type="RefSeq" id="WP_227476135.1">
    <property type="nucleotide sequence ID" value="NZ_JAFMPT010000003.1"/>
</dbReference>
<dbReference type="EMBL" id="JAFMPT010000003">
    <property type="protein sequence ID" value="MCC1483687.1"/>
    <property type="molecule type" value="Genomic_DNA"/>
</dbReference>
<keyword evidence="2" id="KW-1185">Reference proteome</keyword>
<sequence length="139" mass="16308">MEEHFYISDIDFLQQFKDCKLDPKLFSHEAHLRLAWLMISNYGKDKASKQIQEQLKKFVVFVGARDKYNATLTVAAVYITHHFMQKSKSSNFKDFIIEFPRLKTSFKALIESHYSFDVFNLETAKAAYLQPDVLPFDTI</sequence>
<proteinExistence type="predicted"/>
<name>A0ABS8EN02_9FLAO</name>
<evidence type="ECO:0000313" key="2">
    <source>
        <dbReference type="Proteomes" id="UP000778797"/>
    </source>
</evidence>
<reference evidence="2" key="2">
    <citation type="submission" date="2023-07" db="EMBL/GenBank/DDBJ databases">
        <title>Genome of Winogradskyella sp. E313.</title>
        <authorList>
            <person name="Zhou Y."/>
        </authorList>
    </citation>
    <scope>NUCLEOTIDE SEQUENCE [LARGE SCALE GENOMIC DNA]</scope>
    <source>
        <strain evidence="2">E313</strain>
    </source>
</reference>
<gene>
    <name evidence="1" type="ORF">J1C55_03710</name>
</gene>
<protein>
    <recommendedName>
        <fullName evidence="3">Cyclin N-terminal domain-containing protein</fullName>
    </recommendedName>
</protein>